<keyword evidence="8" id="KW-1185">Reference proteome</keyword>
<dbReference type="Gene3D" id="1.10.340.70">
    <property type="match status" value="1"/>
</dbReference>
<sequence>MAEIKQACYDGTGDVDLWLMKMKFYCSTKKFEGKQEAHAIASKLEGAAFLCIARLDDELQDDPKEVKAALRKEFDKESIDHEKAVDELRGLRRKGGETPAQLAWRIEKLMAKAYPELCASTHGSAKKTKEQMLHDTFLGAIDNAMSRKIKSDSKHRDLNLTQLSEELDRLELIYKTTAPKVNLEVNNLKTTGEADEISLRKIIREEVAAALSKENDGSRETEDETKRTVGFVGKRNFPPKPRKFPAKTGGWEQSSAKINSFSAAKKFITLTGTVVQSGSREFKHEFICDSGAEVSVIPTALAQEHYMKIQPTTRHVEMANGTHAECRGVVQTSVTVGTNSCILSFFVVSGVQNGILGLDSLGKLGVSLNTRKKLATINGAQPVLQPEVDTPQEMLKCCHIRVAESRDIKPFEEIFIWGKLENKNEKFTRDSYIEGTEHFQQRTGLLTAPIKISAEMMNDGSKIPICVLNTTDKSIRVYREQTAATIQELPSTHNIAHISESNMGGNNPSSQYDPVPEVSVGEQLTTQQRENLEILIRKNTQVFDYPGNSGFTTTIEHTIPTAVSDPIVCHPRRHNLGLTQKINEAVGNHVKSGHLTPSKSPWAFPIVPVLKPDKTVRLCVDYRPLNKITQNDPYPTGNLQKVLDNLSGANYFSVIDLAQGYLQVPLAKEDRPKTAFRSPTGFWEWTRMPYGLKGSPATFSRLMQKVLGHIPPHRLALYMDDICIISKTFEEHLVNLQGVFDALRQHGLRVKAKKCAFAMKEVKFLGHKVCNKGVQPEEHKVKAIRAWVAPTCLKEVQMFLDAVGWYRKFIKDFSTIARPLTWLLEKDVTFTWGKEQDDAFNTLRHELVKAPVLAHPDPTRPFVVTTDASKVGLGGELSQDDAQGQLHPVAYFSRALTKRERSYPTYDREVMAMRDTLKHFRYYLLGAQVVMRTDHKPLLKILEQKDPFGRRATLMRDIAEFEPRIEFIRGQDNHMADALSRIGWNVKWEDRDEDTSKVATIGGSQDEIGPCKDVRLDINDFQLQQERDPTLKPHISTHRNEHGLFTRDHKKQVLLPASLVPTILSLAHDETGHQGADKMLARIEPHYWWPKMKAEVENYAKTCQRCAATLAQGHRKAPIHQRPKEEKPFALIEVDLKGPLPRTKEGFDNIVVITDPCTKYAEMHPIRRQTSQVVCKTLMGWISRYGLPNKVHSDNGPCFISETFEQFCITQGIEHTFSPPYRPQGNAGVERINRTMGEALTKLADKHPNRWSQHLPDVQLAYNTAVHTSTGVSPYELVFKEHPRSKFEIITEKISPATFREKTERLRETVSEVFQKAQESDAKLAEKRRERYNSKTSFKSLGVGQQVWKRNLRAKTFADRWTGPYVVVKPTSVTKTSYVVRRNNGTKEEIVHYNYLKPYQIRPVKKPKSRNPPKKNGVGHPALGTSED</sequence>
<keyword evidence="3" id="KW-0540">Nuclease</keyword>
<comment type="caution">
    <text evidence="7">The sequence shown here is derived from an EMBL/GenBank/DDBJ whole genome shotgun (WGS) entry which is preliminary data.</text>
</comment>
<dbReference type="Pfam" id="PF13975">
    <property type="entry name" value="gag-asp_proteas"/>
    <property type="match status" value="1"/>
</dbReference>
<dbReference type="FunFam" id="3.30.420.10:FF:000032">
    <property type="entry name" value="Retrovirus-related Pol polyprotein from transposon 297-like Protein"/>
    <property type="match status" value="1"/>
</dbReference>
<evidence type="ECO:0000256" key="4">
    <source>
        <dbReference type="ARBA" id="ARBA00022759"/>
    </source>
</evidence>
<dbReference type="InterPro" id="IPR041588">
    <property type="entry name" value="Integrase_H2C2"/>
</dbReference>
<evidence type="ECO:0000256" key="2">
    <source>
        <dbReference type="ARBA" id="ARBA00022695"/>
    </source>
</evidence>
<dbReference type="Pfam" id="PF00078">
    <property type="entry name" value="RVT_1"/>
    <property type="match status" value="1"/>
</dbReference>
<dbReference type="FunFam" id="3.30.70.270:FF:000026">
    <property type="entry name" value="Transposon Ty3-G Gag-Pol polyprotein"/>
    <property type="match status" value="1"/>
</dbReference>
<dbReference type="InterPro" id="IPR012337">
    <property type="entry name" value="RNaseH-like_sf"/>
</dbReference>
<dbReference type="Proteomes" id="UP001152795">
    <property type="component" value="Unassembled WGS sequence"/>
</dbReference>
<keyword evidence="1" id="KW-0808">Transferase</keyword>
<dbReference type="InterPro" id="IPR043502">
    <property type="entry name" value="DNA/RNA_pol_sf"/>
</dbReference>
<dbReference type="PROSITE" id="PS50878">
    <property type="entry name" value="RT_POL"/>
    <property type="match status" value="1"/>
</dbReference>
<dbReference type="SUPFAM" id="SSF56672">
    <property type="entry name" value="DNA/RNA polymerases"/>
    <property type="match status" value="1"/>
</dbReference>
<dbReference type="GO" id="GO:0003676">
    <property type="term" value="F:nucleic acid binding"/>
    <property type="evidence" value="ECO:0007669"/>
    <property type="project" value="InterPro"/>
</dbReference>
<dbReference type="Pfam" id="PF17921">
    <property type="entry name" value="Integrase_H2C2"/>
    <property type="match status" value="1"/>
</dbReference>
<dbReference type="OrthoDB" id="10055717at2759"/>
<dbReference type="EMBL" id="CACRXK020001380">
    <property type="protein sequence ID" value="CAB3988775.1"/>
    <property type="molecule type" value="Genomic_DNA"/>
</dbReference>
<feature type="region of interest" description="Disordered" evidence="6">
    <location>
        <begin position="231"/>
        <end position="250"/>
    </location>
</feature>
<dbReference type="GO" id="GO:0004519">
    <property type="term" value="F:endonuclease activity"/>
    <property type="evidence" value="ECO:0007669"/>
    <property type="project" value="UniProtKB-KW"/>
</dbReference>
<evidence type="ECO:0000313" key="7">
    <source>
        <dbReference type="EMBL" id="CAB3988775.1"/>
    </source>
</evidence>
<proteinExistence type="predicted"/>
<dbReference type="Gene3D" id="2.40.70.10">
    <property type="entry name" value="Acid Proteases"/>
    <property type="match status" value="1"/>
</dbReference>
<feature type="non-terminal residue" evidence="7">
    <location>
        <position position="1"/>
    </location>
</feature>
<feature type="compositionally biased region" description="Basic residues" evidence="6">
    <location>
        <begin position="1403"/>
        <end position="1413"/>
    </location>
</feature>
<dbReference type="PROSITE" id="PS50994">
    <property type="entry name" value="INTEGRASE"/>
    <property type="match status" value="1"/>
</dbReference>
<dbReference type="Pfam" id="PF00665">
    <property type="entry name" value="rve"/>
    <property type="match status" value="1"/>
</dbReference>
<dbReference type="Gene3D" id="3.30.420.10">
    <property type="entry name" value="Ribonuclease H-like superfamily/Ribonuclease H"/>
    <property type="match status" value="1"/>
</dbReference>
<evidence type="ECO:0000256" key="6">
    <source>
        <dbReference type="SAM" id="MobiDB-lite"/>
    </source>
</evidence>
<dbReference type="Pfam" id="PF17919">
    <property type="entry name" value="RT_RNaseH_2"/>
    <property type="match status" value="1"/>
</dbReference>
<dbReference type="InterPro" id="IPR001584">
    <property type="entry name" value="Integrase_cat-core"/>
</dbReference>
<dbReference type="CDD" id="cd00303">
    <property type="entry name" value="retropepsin_like"/>
    <property type="match status" value="1"/>
</dbReference>
<evidence type="ECO:0000256" key="5">
    <source>
        <dbReference type="ARBA" id="ARBA00023268"/>
    </source>
</evidence>
<evidence type="ECO:0000256" key="3">
    <source>
        <dbReference type="ARBA" id="ARBA00022722"/>
    </source>
</evidence>
<dbReference type="InterPro" id="IPR000477">
    <property type="entry name" value="RT_dom"/>
</dbReference>
<dbReference type="SUPFAM" id="SSF53098">
    <property type="entry name" value="Ribonuclease H-like"/>
    <property type="match status" value="1"/>
</dbReference>
<dbReference type="Gene3D" id="3.30.70.270">
    <property type="match status" value="2"/>
</dbReference>
<dbReference type="InterPro" id="IPR036397">
    <property type="entry name" value="RNaseH_sf"/>
</dbReference>
<evidence type="ECO:0000256" key="1">
    <source>
        <dbReference type="ARBA" id="ARBA00022679"/>
    </source>
</evidence>
<reference evidence="7" key="1">
    <citation type="submission" date="2020-04" db="EMBL/GenBank/DDBJ databases">
        <authorList>
            <person name="Alioto T."/>
            <person name="Alioto T."/>
            <person name="Gomez Garrido J."/>
        </authorList>
    </citation>
    <scope>NUCLEOTIDE SEQUENCE</scope>
    <source>
        <strain evidence="7">A484AB</strain>
    </source>
</reference>
<keyword evidence="4" id="KW-0378">Hydrolase</keyword>
<dbReference type="SUPFAM" id="SSF50630">
    <property type="entry name" value="Acid proteases"/>
    <property type="match status" value="1"/>
</dbReference>
<protein>
    <submittedName>
        <fullName evidence="7">Transposon Ty3-G Gag-Pol poly</fullName>
    </submittedName>
</protein>
<keyword evidence="4" id="KW-0255">Endonuclease</keyword>
<accession>A0A6S7GAI5</accession>
<organism evidence="7 8">
    <name type="scientific">Paramuricea clavata</name>
    <name type="common">Red gorgonian</name>
    <name type="synonym">Violescent sea-whip</name>
    <dbReference type="NCBI Taxonomy" id="317549"/>
    <lineage>
        <taxon>Eukaryota</taxon>
        <taxon>Metazoa</taxon>
        <taxon>Cnidaria</taxon>
        <taxon>Anthozoa</taxon>
        <taxon>Octocorallia</taxon>
        <taxon>Malacalcyonacea</taxon>
        <taxon>Plexauridae</taxon>
        <taxon>Paramuricea</taxon>
    </lineage>
</organism>
<dbReference type="Gene3D" id="3.10.10.10">
    <property type="entry name" value="HIV Type 1 Reverse Transcriptase, subunit A, domain 1"/>
    <property type="match status" value="1"/>
</dbReference>
<gene>
    <name evidence="7" type="ORF">PACLA_8A042636</name>
</gene>
<dbReference type="InterPro" id="IPR041577">
    <property type="entry name" value="RT_RNaseH_2"/>
</dbReference>
<evidence type="ECO:0000313" key="8">
    <source>
        <dbReference type="Proteomes" id="UP001152795"/>
    </source>
</evidence>
<feature type="region of interest" description="Disordered" evidence="6">
    <location>
        <begin position="1401"/>
        <end position="1428"/>
    </location>
</feature>
<dbReference type="GO" id="GO:0015074">
    <property type="term" value="P:DNA integration"/>
    <property type="evidence" value="ECO:0007669"/>
    <property type="project" value="InterPro"/>
</dbReference>
<dbReference type="InterPro" id="IPR050951">
    <property type="entry name" value="Retrovirus_Pol_polyprotein"/>
</dbReference>
<keyword evidence="5" id="KW-0511">Multifunctional enzyme</keyword>
<dbReference type="CDD" id="cd01647">
    <property type="entry name" value="RT_LTR"/>
    <property type="match status" value="1"/>
</dbReference>
<dbReference type="CDD" id="cd09274">
    <property type="entry name" value="RNase_HI_RT_Ty3"/>
    <property type="match status" value="1"/>
</dbReference>
<dbReference type="InterPro" id="IPR021109">
    <property type="entry name" value="Peptidase_aspartic_dom_sf"/>
</dbReference>
<dbReference type="PANTHER" id="PTHR37984:SF5">
    <property type="entry name" value="PROTEIN NYNRIN-LIKE"/>
    <property type="match status" value="1"/>
</dbReference>
<dbReference type="FunFam" id="1.10.340.70:FF:000001">
    <property type="entry name" value="Retrovirus-related Pol polyprotein from transposon gypsy-like Protein"/>
    <property type="match status" value="1"/>
</dbReference>
<dbReference type="InterPro" id="IPR043128">
    <property type="entry name" value="Rev_trsase/Diguanyl_cyclase"/>
</dbReference>
<dbReference type="GO" id="GO:0016779">
    <property type="term" value="F:nucleotidyltransferase activity"/>
    <property type="evidence" value="ECO:0007669"/>
    <property type="project" value="UniProtKB-KW"/>
</dbReference>
<dbReference type="PANTHER" id="PTHR37984">
    <property type="entry name" value="PROTEIN CBG26694"/>
    <property type="match status" value="1"/>
</dbReference>
<keyword evidence="2" id="KW-0548">Nucleotidyltransferase</keyword>
<name>A0A6S7GAI5_PARCT</name>